<name>E1RCV8_METP4</name>
<dbReference type="eggNOG" id="arCOG04124">
    <property type="taxonomic scope" value="Archaea"/>
</dbReference>
<organism evidence="1 2">
    <name type="scientific">Methanolacinia petrolearia (strain DSM 11571 / OCM 486 / SEBR 4847)</name>
    <name type="common">Methanoplanus petrolearius</name>
    <dbReference type="NCBI Taxonomy" id="679926"/>
    <lineage>
        <taxon>Archaea</taxon>
        <taxon>Methanobacteriati</taxon>
        <taxon>Methanobacteriota</taxon>
        <taxon>Stenosarchaea group</taxon>
        <taxon>Methanomicrobia</taxon>
        <taxon>Methanomicrobiales</taxon>
        <taxon>Methanomicrobiaceae</taxon>
        <taxon>Methanolacinia</taxon>
    </lineage>
</organism>
<dbReference type="EMBL" id="CP002117">
    <property type="protein sequence ID" value="ADN34789.1"/>
    <property type="molecule type" value="Genomic_DNA"/>
</dbReference>
<keyword evidence="2" id="KW-1185">Reference proteome</keyword>
<proteinExistence type="predicted"/>
<dbReference type="Proteomes" id="UP000006565">
    <property type="component" value="Chromosome"/>
</dbReference>
<dbReference type="OrthoDB" id="6467at2157"/>
<sequence>MKMSTYEILCCPVCKGDLELKVVEKTVLESGEEDVIEGTLRCQKCGVDYPISGGIPNLLPQNK</sequence>
<dbReference type="HOGENOM" id="CLU_155659_4_2_2"/>
<reference evidence="1 2" key="1">
    <citation type="journal article" date="2010" name="Stand. Genomic Sci.">
        <title>Complete genome sequence of Methanoplanus petrolearius type strain (SEBR 4847).</title>
        <authorList>
            <person name="Brambilla E."/>
            <person name="Djao O.D."/>
            <person name="Daligault H."/>
            <person name="Lapidus A."/>
            <person name="Lucas S."/>
            <person name="Hammon N."/>
            <person name="Nolan M."/>
            <person name="Tice H."/>
            <person name="Cheng J.F."/>
            <person name="Han C."/>
            <person name="Tapia R."/>
            <person name="Goodwin L."/>
            <person name="Pitluck S."/>
            <person name="Liolios K."/>
            <person name="Ivanova N."/>
            <person name="Mavromatis K."/>
            <person name="Mikhailova N."/>
            <person name="Pati A."/>
            <person name="Chen A."/>
            <person name="Palaniappan K."/>
            <person name="Land M."/>
            <person name="Hauser L."/>
            <person name="Chang Y.J."/>
            <person name="Jeffries C.D."/>
            <person name="Rohde M."/>
            <person name="Spring S."/>
            <person name="Sikorski J."/>
            <person name="Goker M."/>
            <person name="Woyke T."/>
            <person name="Bristow J."/>
            <person name="Eisen J.A."/>
            <person name="Markowitz V."/>
            <person name="Hugenholtz P."/>
            <person name="Kyrpides N.C."/>
            <person name="Klenk H.P."/>
        </authorList>
    </citation>
    <scope>NUCLEOTIDE SEQUENCE [LARGE SCALE GENOMIC DNA]</scope>
    <source>
        <strain evidence="2">DSM 11571 / OCM 486 / SEBR 4847</strain>
    </source>
</reference>
<dbReference type="InterPro" id="IPR005651">
    <property type="entry name" value="Trm112-like"/>
</dbReference>
<dbReference type="KEGG" id="mpi:Mpet_0008"/>
<dbReference type="Gene3D" id="2.20.25.10">
    <property type="match status" value="1"/>
</dbReference>
<dbReference type="RefSeq" id="WP_013327968.1">
    <property type="nucleotide sequence ID" value="NC_014507.1"/>
</dbReference>
<dbReference type="AlphaFoldDB" id="E1RCV8"/>
<evidence type="ECO:0000313" key="2">
    <source>
        <dbReference type="Proteomes" id="UP000006565"/>
    </source>
</evidence>
<protein>
    <recommendedName>
        <fullName evidence="3">Trm112p-like protein</fullName>
    </recommendedName>
</protein>
<dbReference type="NCBIfam" id="NF038101">
    <property type="entry name" value="Trm112_arch"/>
    <property type="match status" value="1"/>
</dbReference>
<dbReference type="SUPFAM" id="SSF158997">
    <property type="entry name" value="Trm112p-like"/>
    <property type="match status" value="1"/>
</dbReference>
<dbReference type="Pfam" id="PF03966">
    <property type="entry name" value="Trm112p"/>
    <property type="match status" value="1"/>
</dbReference>
<dbReference type="STRING" id="679926.Mpet_0008"/>
<dbReference type="GeneID" id="9742446"/>
<gene>
    <name evidence="1" type="ordered locus">Mpet_0008</name>
</gene>
<accession>E1RCV8</accession>
<evidence type="ECO:0008006" key="3">
    <source>
        <dbReference type="Google" id="ProtNLM"/>
    </source>
</evidence>
<evidence type="ECO:0000313" key="1">
    <source>
        <dbReference type="EMBL" id="ADN34789.1"/>
    </source>
</evidence>